<evidence type="ECO:0000313" key="3">
    <source>
        <dbReference type="EMBL" id="KAF8436611.1"/>
    </source>
</evidence>
<evidence type="ECO:0000256" key="1">
    <source>
        <dbReference type="SAM" id="Phobius"/>
    </source>
</evidence>
<sequence>MTRSILRSGSAGASVSGGILQSLATIWTVIAMVLASFKILRPLDEHAVEVPVEPRFSNGITVCRIVPRFEGMDTEALARLIAASTT</sequence>
<accession>A0AAD4GDB7</accession>
<keyword evidence="4" id="KW-1185">Reference proteome</keyword>
<dbReference type="Proteomes" id="UP001194468">
    <property type="component" value="Unassembled WGS sequence"/>
</dbReference>
<name>A0AAD4GDB7_BOLED</name>
<organism evidence="3 4">
    <name type="scientific">Boletus edulis BED1</name>
    <dbReference type="NCBI Taxonomy" id="1328754"/>
    <lineage>
        <taxon>Eukaryota</taxon>
        <taxon>Fungi</taxon>
        <taxon>Dikarya</taxon>
        <taxon>Basidiomycota</taxon>
        <taxon>Agaricomycotina</taxon>
        <taxon>Agaricomycetes</taxon>
        <taxon>Agaricomycetidae</taxon>
        <taxon>Boletales</taxon>
        <taxon>Boletineae</taxon>
        <taxon>Boletaceae</taxon>
        <taxon>Boletoideae</taxon>
        <taxon>Boletus</taxon>
    </lineage>
</organism>
<gene>
    <name evidence="3" type="ORF">L210DRAFT_2461885</name>
    <name evidence="2" type="ORF">L210DRAFT_2745879</name>
</gene>
<evidence type="ECO:0000313" key="4">
    <source>
        <dbReference type="Proteomes" id="UP001194468"/>
    </source>
</evidence>
<keyword evidence="1" id="KW-0812">Transmembrane</keyword>
<dbReference type="EMBL" id="WHUW01000021">
    <property type="protein sequence ID" value="KAF8436611.1"/>
    <property type="molecule type" value="Genomic_DNA"/>
</dbReference>
<dbReference type="AlphaFoldDB" id="A0AAD4GDB7"/>
<reference evidence="3" key="1">
    <citation type="submission" date="2019-10" db="EMBL/GenBank/DDBJ databases">
        <authorList>
            <consortium name="DOE Joint Genome Institute"/>
            <person name="Kuo A."/>
            <person name="Miyauchi S."/>
            <person name="Kiss E."/>
            <person name="Drula E."/>
            <person name="Kohler A."/>
            <person name="Sanchez-Garcia M."/>
            <person name="Andreopoulos B."/>
            <person name="Barry K.W."/>
            <person name="Bonito G."/>
            <person name="Buee M."/>
            <person name="Carver A."/>
            <person name="Chen C."/>
            <person name="Cichocki N."/>
            <person name="Clum A."/>
            <person name="Culley D."/>
            <person name="Crous P.W."/>
            <person name="Fauchery L."/>
            <person name="Girlanda M."/>
            <person name="Hayes R."/>
            <person name="Keri Z."/>
            <person name="LaButti K."/>
            <person name="Lipzen A."/>
            <person name="Lombard V."/>
            <person name="Magnuson J."/>
            <person name="Maillard F."/>
            <person name="Morin E."/>
            <person name="Murat C."/>
            <person name="Nolan M."/>
            <person name="Ohm R."/>
            <person name="Pangilinan J."/>
            <person name="Pereira M."/>
            <person name="Perotto S."/>
            <person name="Peter M."/>
            <person name="Riley R."/>
            <person name="Sitrit Y."/>
            <person name="Stielow B."/>
            <person name="Szollosi G."/>
            <person name="Zifcakova L."/>
            <person name="Stursova M."/>
            <person name="Spatafora J.W."/>
            <person name="Tedersoo L."/>
            <person name="Vaario L.-M."/>
            <person name="Yamada A."/>
            <person name="Yan M."/>
            <person name="Wang P."/>
            <person name="Xu J."/>
            <person name="Bruns T."/>
            <person name="Baldrian P."/>
            <person name="Vilgalys R."/>
            <person name="Henrissat B."/>
            <person name="Grigoriev I.V."/>
            <person name="Hibbett D."/>
            <person name="Nagy L.G."/>
            <person name="Martin F.M."/>
        </authorList>
    </citation>
    <scope>NUCLEOTIDE SEQUENCE</scope>
    <source>
        <strain evidence="3">BED1</strain>
    </source>
</reference>
<proteinExistence type="predicted"/>
<protein>
    <submittedName>
        <fullName evidence="3">Uncharacterized protein</fullName>
    </submittedName>
</protein>
<dbReference type="EMBL" id="WHUW01000358">
    <property type="protein sequence ID" value="KAF8415230.1"/>
    <property type="molecule type" value="Genomic_DNA"/>
</dbReference>
<reference evidence="3" key="2">
    <citation type="journal article" date="2020" name="Nat. Commun.">
        <title>Large-scale genome sequencing of mycorrhizal fungi provides insights into the early evolution of symbiotic traits.</title>
        <authorList>
            <person name="Miyauchi S."/>
            <person name="Kiss E."/>
            <person name="Kuo A."/>
            <person name="Drula E."/>
            <person name="Kohler A."/>
            <person name="Sanchez-Garcia M."/>
            <person name="Morin E."/>
            <person name="Andreopoulos B."/>
            <person name="Barry K.W."/>
            <person name="Bonito G."/>
            <person name="Buee M."/>
            <person name="Carver A."/>
            <person name="Chen C."/>
            <person name="Cichocki N."/>
            <person name="Clum A."/>
            <person name="Culley D."/>
            <person name="Crous P.W."/>
            <person name="Fauchery L."/>
            <person name="Girlanda M."/>
            <person name="Hayes R.D."/>
            <person name="Keri Z."/>
            <person name="LaButti K."/>
            <person name="Lipzen A."/>
            <person name="Lombard V."/>
            <person name="Magnuson J."/>
            <person name="Maillard F."/>
            <person name="Murat C."/>
            <person name="Nolan M."/>
            <person name="Ohm R.A."/>
            <person name="Pangilinan J."/>
            <person name="Pereira M.F."/>
            <person name="Perotto S."/>
            <person name="Peter M."/>
            <person name="Pfister S."/>
            <person name="Riley R."/>
            <person name="Sitrit Y."/>
            <person name="Stielow J.B."/>
            <person name="Szollosi G."/>
            <person name="Zifcakova L."/>
            <person name="Stursova M."/>
            <person name="Spatafora J.W."/>
            <person name="Tedersoo L."/>
            <person name="Vaario L.M."/>
            <person name="Yamada A."/>
            <person name="Yan M."/>
            <person name="Wang P."/>
            <person name="Xu J."/>
            <person name="Bruns T."/>
            <person name="Baldrian P."/>
            <person name="Vilgalys R."/>
            <person name="Dunand C."/>
            <person name="Henrissat B."/>
            <person name="Grigoriev I.V."/>
            <person name="Hibbett D."/>
            <person name="Nagy L.G."/>
            <person name="Martin F.M."/>
        </authorList>
    </citation>
    <scope>NUCLEOTIDE SEQUENCE</scope>
    <source>
        <strain evidence="3">BED1</strain>
    </source>
</reference>
<keyword evidence="1" id="KW-0472">Membrane</keyword>
<evidence type="ECO:0000313" key="2">
    <source>
        <dbReference type="EMBL" id="KAF8415230.1"/>
    </source>
</evidence>
<feature type="transmembrane region" description="Helical" evidence="1">
    <location>
        <begin position="12"/>
        <end position="35"/>
    </location>
</feature>
<keyword evidence="1" id="KW-1133">Transmembrane helix</keyword>
<comment type="caution">
    <text evidence="3">The sequence shown here is derived from an EMBL/GenBank/DDBJ whole genome shotgun (WGS) entry which is preliminary data.</text>
</comment>